<proteinExistence type="predicted"/>
<dbReference type="CDD" id="cd16934">
    <property type="entry name" value="HATPase_RsbT-like"/>
    <property type="match status" value="1"/>
</dbReference>
<name>A0A2S4M5Z6_9BURK</name>
<evidence type="ECO:0000259" key="1">
    <source>
        <dbReference type="SMART" id="SM00387"/>
    </source>
</evidence>
<protein>
    <submittedName>
        <fullName evidence="2">Serine/threonine-protein kinase RsbT</fullName>
    </submittedName>
</protein>
<evidence type="ECO:0000313" key="3">
    <source>
        <dbReference type="Proteomes" id="UP000237381"/>
    </source>
</evidence>
<dbReference type="SMART" id="SM00387">
    <property type="entry name" value="HATPase_c"/>
    <property type="match status" value="1"/>
</dbReference>
<dbReference type="InterPro" id="IPR003594">
    <property type="entry name" value="HATPase_dom"/>
</dbReference>
<dbReference type="EMBL" id="PQGA01000009">
    <property type="protein sequence ID" value="POR50146.1"/>
    <property type="molecule type" value="Genomic_DNA"/>
</dbReference>
<dbReference type="SUPFAM" id="SSF55874">
    <property type="entry name" value="ATPase domain of HSP90 chaperone/DNA topoisomerase II/histidine kinase"/>
    <property type="match status" value="1"/>
</dbReference>
<dbReference type="RefSeq" id="WP_407671207.1">
    <property type="nucleotide sequence ID" value="NZ_PQGA01000009.1"/>
</dbReference>
<keyword evidence="2" id="KW-0808">Transferase</keyword>
<gene>
    <name evidence="2" type="ORF">B0G62_10954</name>
</gene>
<evidence type="ECO:0000313" key="2">
    <source>
        <dbReference type="EMBL" id="POR50146.1"/>
    </source>
</evidence>
<dbReference type="Proteomes" id="UP000237381">
    <property type="component" value="Unassembled WGS sequence"/>
</dbReference>
<dbReference type="Gene3D" id="3.30.565.10">
    <property type="entry name" value="Histidine kinase-like ATPase, C-terminal domain"/>
    <property type="match status" value="1"/>
</dbReference>
<feature type="domain" description="Histidine kinase/HSP90-like ATPase" evidence="1">
    <location>
        <begin position="48"/>
        <end position="148"/>
    </location>
</feature>
<organism evidence="2 3">
    <name type="scientific">Paraburkholderia eburnea</name>
    <dbReference type="NCBI Taxonomy" id="1189126"/>
    <lineage>
        <taxon>Bacteria</taxon>
        <taxon>Pseudomonadati</taxon>
        <taxon>Pseudomonadota</taxon>
        <taxon>Betaproteobacteria</taxon>
        <taxon>Burkholderiales</taxon>
        <taxon>Burkholderiaceae</taxon>
        <taxon>Paraburkholderia</taxon>
    </lineage>
</organism>
<keyword evidence="3" id="KW-1185">Reference proteome</keyword>
<dbReference type="AlphaFoldDB" id="A0A2S4M5Z6"/>
<sequence>MPIAFAMMNSNDAPDRLIAQVSLRSDEEIVRLRQIVRDQTIARGFSLIEQTKFVTAASELARNTLQHGGGGDARLEALSNGVRVGLKITFVDQGPGIPDIERALQDGFTSGNGLGLGLGGSRRLCDAFSIDSTPGNGTTVTIIKWKVR</sequence>
<dbReference type="GO" id="GO:0016301">
    <property type="term" value="F:kinase activity"/>
    <property type="evidence" value="ECO:0007669"/>
    <property type="project" value="UniProtKB-KW"/>
</dbReference>
<comment type="caution">
    <text evidence="2">The sequence shown here is derived from an EMBL/GenBank/DDBJ whole genome shotgun (WGS) entry which is preliminary data.</text>
</comment>
<accession>A0A2S4M5Z6</accession>
<reference evidence="2 3" key="1">
    <citation type="submission" date="2018-01" db="EMBL/GenBank/DDBJ databases">
        <title>Genomic Encyclopedia of Type Strains, Phase III (KMG-III): the genomes of soil and plant-associated and newly described type strains.</title>
        <authorList>
            <person name="Whitman W."/>
        </authorList>
    </citation>
    <scope>NUCLEOTIDE SEQUENCE [LARGE SCALE GENOMIC DNA]</scope>
    <source>
        <strain evidence="2 3">JCM 18070</strain>
    </source>
</reference>
<dbReference type="InterPro" id="IPR036890">
    <property type="entry name" value="HATPase_C_sf"/>
</dbReference>
<dbReference type="Pfam" id="PF02518">
    <property type="entry name" value="HATPase_c"/>
    <property type="match status" value="1"/>
</dbReference>
<keyword evidence="2" id="KW-0418">Kinase</keyword>